<gene>
    <name evidence="2" type="ORF">HQ865_23380</name>
</gene>
<proteinExistence type="predicted"/>
<keyword evidence="1" id="KW-0732">Signal</keyword>
<dbReference type="EMBL" id="CP054139">
    <property type="protein sequence ID" value="QKJ32579.1"/>
    <property type="molecule type" value="Genomic_DNA"/>
</dbReference>
<accession>A0A7D4UFC4</accession>
<feature type="chain" id="PRO_5028901487" description="Outer membrane protein beta-barrel domain-containing protein" evidence="1">
    <location>
        <begin position="42"/>
        <end position="233"/>
    </location>
</feature>
<dbReference type="Gene3D" id="2.40.160.20">
    <property type="match status" value="1"/>
</dbReference>
<protein>
    <recommendedName>
        <fullName evidence="4">Outer membrane protein beta-barrel domain-containing protein</fullName>
    </recommendedName>
</protein>
<evidence type="ECO:0000313" key="3">
    <source>
        <dbReference type="Proteomes" id="UP000505355"/>
    </source>
</evidence>
<dbReference type="SUPFAM" id="SSF56925">
    <property type="entry name" value="OMPA-like"/>
    <property type="match status" value="1"/>
</dbReference>
<evidence type="ECO:0000256" key="1">
    <source>
        <dbReference type="SAM" id="SignalP"/>
    </source>
</evidence>
<keyword evidence="3" id="KW-1185">Reference proteome</keyword>
<dbReference type="AlphaFoldDB" id="A0A7D4UFC4"/>
<evidence type="ECO:0008006" key="4">
    <source>
        <dbReference type="Google" id="ProtNLM"/>
    </source>
</evidence>
<feature type="signal peptide" evidence="1">
    <location>
        <begin position="1"/>
        <end position="41"/>
    </location>
</feature>
<dbReference type="InterPro" id="IPR011250">
    <property type="entry name" value="OMP/PagP_B-barrel"/>
</dbReference>
<organism evidence="2 3">
    <name type="scientific">Mucilaginibacter mali</name>
    <dbReference type="NCBI Taxonomy" id="2740462"/>
    <lineage>
        <taxon>Bacteria</taxon>
        <taxon>Pseudomonadati</taxon>
        <taxon>Bacteroidota</taxon>
        <taxon>Sphingobacteriia</taxon>
        <taxon>Sphingobacteriales</taxon>
        <taxon>Sphingobacteriaceae</taxon>
        <taxon>Mucilaginibacter</taxon>
    </lineage>
</organism>
<dbReference type="RefSeq" id="WP_173417228.1">
    <property type="nucleotide sequence ID" value="NZ_CP054139.1"/>
</dbReference>
<dbReference type="Proteomes" id="UP000505355">
    <property type="component" value="Chromosome"/>
</dbReference>
<name>A0A7D4UFC4_9SPHI</name>
<sequence>MKKPSPKAVAPRLNCDKAGCLLCCRAGLLLIMLLPAFKTHAQDFFPEQKDYAVSVGTDLELPGKNLSDYRKAVAANVGIMRLLDRFTVGVNFSYREFSPITPVVVEQIDPAHQSTSTYSSYSTFLFYLSGAYNVSLSEKVKAYGGLNVGVGYNTSSILYQQDDTNLYFGGGVKQLYAAPKLGLSYAINNNVDVEIHAAYNLLAQTGNLTNPTTHVTRTSFSSLTTGLGLMFKF</sequence>
<evidence type="ECO:0000313" key="2">
    <source>
        <dbReference type="EMBL" id="QKJ32579.1"/>
    </source>
</evidence>
<dbReference type="KEGG" id="mmab:HQ865_23380"/>
<reference evidence="2 3" key="1">
    <citation type="submission" date="2020-05" db="EMBL/GenBank/DDBJ databases">
        <title>Mucilaginibacter mali sp. nov.</title>
        <authorList>
            <person name="Kim H.S."/>
            <person name="Lee K.C."/>
            <person name="Suh M.K."/>
            <person name="Kim J.-S."/>
            <person name="Han K.-I."/>
            <person name="Eom M.K."/>
            <person name="Shin Y.K."/>
            <person name="Lee J.-S."/>
        </authorList>
    </citation>
    <scope>NUCLEOTIDE SEQUENCE [LARGE SCALE GENOMIC DNA]</scope>
    <source>
        <strain evidence="2 3">G2-14</strain>
    </source>
</reference>